<organism evidence="1 2">
    <name type="scientific">Onchocerca volvulus</name>
    <dbReference type="NCBI Taxonomy" id="6282"/>
    <lineage>
        <taxon>Eukaryota</taxon>
        <taxon>Metazoa</taxon>
        <taxon>Ecdysozoa</taxon>
        <taxon>Nematoda</taxon>
        <taxon>Chromadorea</taxon>
        <taxon>Rhabditida</taxon>
        <taxon>Spirurina</taxon>
        <taxon>Spiruromorpha</taxon>
        <taxon>Filarioidea</taxon>
        <taxon>Onchocercidae</taxon>
        <taxon>Onchocerca</taxon>
    </lineage>
</organism>
<reference evidence="1" key="2">
    <citation type="submission" date="2022-06" db="UniProtKB">
        <authorList>
            <consortium name="EnsemblMetazoa"/>
        </authorList>
    </citation>
    <scope>IDENTIFICATION</scope>
</reference>
<dbReference type="AlphaFoldDB" id="A0A8R1XKM4"/>
<evidence type="ECO:0000313" key="1">
    <source>
        <dbReference type="EnsemblMetazoa" id="OVOC10568.1"/>
    </source>
</evidence>
<keyword evidence="2" id="KW-1185">Reference proteome</keyword>
<evidence type="ECO:0000313" key="2">
    <source>
        <dbReference type="Proteomes" id="UP000024404"/>
    </source>
</evidence>
<proteinExistence type="predicted"/>
<dbReference type="EnsemblMetazoa" id="OVOC10568.1">
    <property type="protein sequence ID" value="OVOC10568.1"/>
    <property type="gene ID" value="WBGene00247377"/>
</dbReference>
<name>A0A8R1XKM4_ONCVO</name>
<sequence length="158" mass="18297">MKHLPENGDLKSKNRKKKINIDIKASSDSFTGTISHSESYRTQFVDIIEWIYNSDLILLASCLNIFQSISSDFEACLMTQAQRSRQFNEQIQESAIFYCTPMILFLLVSYDFDSTEEDNEMDEMQLLCGLIMKSGAGKRPHLYCHENSFYTRNYGEND</sequence>
<reference evidence="2" key="1">
    <citation type="submission" date="2013-10" db="EMBL/GenBank/DDBJ databases">
        <title>Genome sequencing of Onchocerca volvulus.</title>
        <authorList>
            <person name="Cotton J."/>
            <person name="Tsai J."/>
            <person name="Stanley E."/>
            <person name="Tracey A."/>
            <person name="Holroyd N."/>
            <person name="Lustigman S."/>
            <person name="Berriman M."/>
        </authorList>
    </citation>
    <scope>NUCLEOTIDE SEQUENCE</scope>
</reference>
<protein>
    <submittedName>
        <fullName evidence="1">Uncharacterized protein</fullName>
    </submittedName>
</protein>
<dbReference type="Proteomes" id="UP000024404">
    <property type="component" value="Unassembled WGS sequence"/>
</dbReference>
<accession>A0A8R1XKM4</accession>
<dbReference type="EMBL" id="CMVM020000344">
    <property type="status" value="NOT_ANNOTATED_CDS"/>
    <property type="molecule type" value="Genomic_DNA"/>
</dbReference>